<dbReference type="AlphaFoldDB" id="A0A7S9QBX0"/>
<dbReference type="PANTHER" id="PTHR22807">
    <property type="entry name" value="NOP2 YEAST -RELATED NOL1/NOP2/FMU SUN DOMAIN-CONTAINING"/>
    <property type="match status" value="1"/>
</dbReference>
<dbReference type="GO" id="GO:0008173">
    <property type="term" value="F:RNA methyltransferase activity"/>
    <property type="evidence" value="ECO:0007669"/>
    <property type="project" value="InterPro"/>
</dbReference>
<protein>
    <submittedName>
        <fullName evidence="7">RsmB/NOP family class I SAM-dependent RNA methyltransferase</fullName>
    </submittedName>
</protein>
<dbReference type="Proteomes" id="UP000594800">
    <property type="component" value="Chromosome"/>
</dbReference>
<evidence type="ECO:0000259" key="6">
    <source>
        <dbReference type="PROSITE" id="PS51686"/>
    </source>
</evidence>
<sequence length="390" mass="41349">MTPAARHAAAIEVIDAIRAGARAEAALKEWGRSHRFAGSKDRRAIRDIVFDVLRCWWSTAAAGGGEDGRARVLGLLRLTDVPVERVFSGEGHAPLPLTDAEQAVPESPSTGPAAFDLPESVLSMLEARFGADLPALADVMRHRAPVDLRVNLLRATPESARAALAEDGIEVEPGPLSATALRVTAGTRGIERSRAYADGLVELQDAASQAVADFAEAQPGEVVLDYCAGGGGKALALAARTNAQVIAHDIAPRRMKDLPERARRAGAQVRLAEPGTLGDLQVPLVFADAPCSGSGSWRRDPEGKIRFDAGRLAELNAAQDDVLRNAARHVAPDGRLVYATCSILPDENEGRVNAFLSEVAGWHCSRSLSLSPLDGADGFFAAWLEKRDSA</sequence>
<dbReference type="PANTHER" id="PTHR22807:SF53">
    <property type="entry name" value="RIBOSOMAL RNA SMALL SUBUNIT METHYLTRANSFERASE B-RELATED"/>
    <property type="match status" value="1"/>
</dbReference>
<dbReference type="EMBL" id="CP064942">
    <property type="protein sequence ID" value="QPH53613.1"/>
    <property type="molecule type" value="Genomic_DNA"/>
</dbReference>
<evidence type="ECO:0000256" key="2">
    <source>
        <dbReference type="ARBA" id="ARBA00022679"/>
    </source>
</evidence>
<dbReference type="InterPro" id="IPR023267">
    <property type="entry name" value="RCMT"/>
</dbReference>
<feature type="domain" description="SAM-dependent MTase RsmB/NOP-type" evidence="6">
    <location>
        <begin position="136"/>
        <end position="390"/>
    </location>
</feature>
<evidence type="ECO:0000313" key="8">
    <source>
        <dbReference type="Proteomes" id="UP000594800"/>
    </source>
</evidence>
<dbReference type="SUPFAM" id="SSF53335">
    <property type="entry name" value="S-adenosyl-L-methionine-dependent methyltransferases"/>
    <property type="match status" value="1"/>
</dbReference>
<feature type="binding site" evidence="5">
    <location>
        <position position="288"/>
    </location>
    <ligand>
        <name>S-adenosyl-L-methionine</name>
        <dbReference type="ChEBI" id="CHEBI:59789"/>
    </ligand>
</feature>
<dbReference type="GO" id="GO:0003723">
    <property type="term" value="F:RNA binding"/>
    <property type="evidence" value="ECO:0007669"/>
    <property type="project" value="UniProtKB-UniRule"/>
</dbReference>
<dbReference type="KEGG" id="poz:I0K15_17810"/>
<keyword evidence="3 5" id="KW-0949">S-adenosyl-L-methionine</keyword>
<comment type="caution">
    <text evidence="5">Lacks conserved residue(s) required for the propagation of feature annotation.</text>
</comment>
<dbReference type="CDD" id="cd02440">
    <property type="entry name" value="AdoMet_MTases"/>
    <property type="match status" value="1"/>
</dbReference>
<keyword evidence="1 5" id="KW-0489">Methyltransferase</keyword>
<accession>A0A7S9QBX0</accession>
<evidence type="ECO:0000256" key="1">
    <source>
        <dbReference type="ARBA" id="ARBA00022603"/>
    </source>
</evidence>
<dbReference type="RefSeq" id="WP_196102822.1">
    <property type="nucleotide sequence ID" value="NZ_CP064942.1"/>
</dbReference>
<keyword evidence="4 5" id="KW-0694">RNA-binding</keyword>
<dbReference type="InterPro" id="IPR054728">
    <property type="entry name" value="RsmB-like_ferredoxin"/>
</dbReference>
<dbReference type="InterPro" id="IPR029063">
    <property type="entry name" value="SAM-dependent_MTases_sf"/>
</dbReference>
<keyword evidence="8" id="KW-1185">Reference proteome</keyword>
<evidence type="ECO:0000256" key="5">
    <source>
        <dbReference type="PROSITE-ProRule" id="PRU01023"/>
    </source>
</evidence>
<comment type="similarity">
    <text evidence="5">Belongs to the class I-like SAM-binding methyltransferase superfamily. RsmB/NOP family.</text>
</comment>
<dbReference type="PROSITE" id="PS51686">
    <property type="entry name" value="SAM_MT_RSMB_NOP"/>
    <property type="match status" value="1"/>
</dbReference>
<evidence type="ECO:0000256" key="3">
    <source>
        <dbReference type="ARBA" id="ARBA00022691"/>
    </source>
</evidence>
<keyword evidence="2 5" id="KW-0808">Transferase</keyword>
<feature type="binding site" evidence="5">
    <location>
        <position position="249"/>
    </location>
    <ligand>
        <name>S-adenosyl-L-methionine</name>
        <dbReference type="ChEBI" id="CHEBI:59789"/>
    </ligand>
</feature>
<dbReference type="Gene3D" id="3.40.50.150">
    <property type="entry name" value="Vaccinia Virus protein VP39"/>
    <property type="match status" value="1"/>
</dbReference>
<evidence type="ECO:0000256" key="4">
    <source>
        <dbReference type="ARBA" id="ARBA00022884"/>
    </source>
</evidence>
<reference evidence="7 8" key="1">
    <citation type="submission" date="2020-11" db="EMBL/GenBank/DDBJ databases">
        <title>Description of Pontivivens ytuae sp. nov. isolated from deep sea sediment of Mariana Trench.</title>
        <authorList>
            <person name="Wang Z."/>
            <person name="Sun Q.-L."/>
            <person name="Xu X.-D."/>
            <person name="Tang Y.-Z."/>
            <person name="Zhang J."/>
        </authorList>
    </citation>
    <scope>NUCLEOTIDE SEQUENCE [LARGE SCALE GENOMIC DNA]</scope>
    <source>
        <strain evidence="7 8">MT2928</strain>
    </source>
</reference>
<name>A0A7S9QBX0_9RHOB</name>
<dbReference type="GO" id="GO:0001510">
    <property type="term" value="P:RNA methylation"/>
    <property type="evidence" value="ECO:0007669"/>
    <property type="project" value="InterPro"/>
</dbReference>
<dbReference type="Gene3D" id="3.30.70.1170">
    <property type="entry name" value="Sun protein, domain 3"/>
    <property type="match status" value="1"/>
</dbReference>
<dbReference type="InterPro" id="IPR049560">
    <property type="entry name" value="MeTrfase_RsmB-F_NOP2_cat"/>
</dbReference>
<dbReference type="Pfam" id="PF22458">
    <property type="entry name" value="RsmF-B_ferredox"/>
    <property type="match status" value="1"/>
</dbReference>
<feature type="active site" description="Nucleophile" evidence="5">
    <location>
        <position position="341"/>
    </location>
</feature>
<dbReference type="Pfam" id="PF01189">
    <property type="entry name" value="Methyltr_RsmB-F"/>
    <property type="match status" value="1"/>
</dbReference>
<dbReference type="PRINTS" id="PR02008">
    <property type="entry name" value="RCMTFAMILY"/>
</dbReference>
<organism evidence="7 8">
    <name type="scientific">Pontivivens ytuae</name>
    <dbReference type="NCBI Taxonomy" id="2789856"/>
    <lineage>
        <taxon>Bacteria</taxon>
        <taxon>Pseudomonadati</taxon>
        <taxon>Pseudomonadota</taxon>
        <taxon>Alphaproteobacteria</taxon>
        <taxon>Rhodobacterales</taxon>
        <taxon>Paracoccaceae</taxon>
        <taxon>Pontivivens</taxon>
    </lineage>
</organism>
<proteinExistence type="inferred from homology"/>
<gene>
    <name evidence="7" type="ORF">I0K15_17810</name>
</gene>
<evidence type="ECO:0000313" key="7">
    <source>
        <dbReference type="EMBL" id="QPH53613.1"/>
    </source>
</evidence>
<dbReference type="InterPro" id="IPR001678">
    <property type="entry name" value="MeTrfase_RsmB-F_NOP2_dom"/>
</dbReference>